<dbReference type="InterPro" id="IPR036412">
    <property type="entry name" value="HAD-like_sf"/>
</dbReference>
<protein>
    <submittedName>
        <fullName evidence="1">HAD family hydrolase</fullName>
    </submittedName>
</protein>
<dbReference type="PANTHER" id="PTHR43481:SF4">
    <property type="entry name" value="GLYCEROL-1-PHOSPHATE PHOSPHOHYDROLASE 1-RELATED"/>
    <property type="match status" value="1"/>
</dbReference>
<dbReference type="RefSeq" id="WP_116683215.1">
    <property type="nucleotide sequence ID" value="NZ_QURL01000004.1"/>
</dbReference>
<organism evidence="1 2">
    <name type="scientific">Fulvimarina endophytica</name>
    <dbReference type="NCBI Taxonomy" id="2293836"/>
    <lineage>
        <taxon>Bacteria</taxon>
        <taxon>Pseudomonadati</taxon>
        <taxon>Pseudomonadota</taxon>
        <taxon>Alphaproteobacteria</taxon>
        <taxon>Hyphomicrobiales</taxon>
        <taxon>Aurantimonadaceae</taxon>
        <taxon>Fulvimarina</taxon>
    </lineage>
</organism>
<dbReference type="SFLD" id="SFLDG01129">
    <property type="entry name" value="C1.5:_HAD__Beta-PGM__Phosphata"/>
    <property type="match status" value="1"/>
</dbReference>
<evidence type="ECO:0000313" key="2">
    <source>
        <dbReference type="Proteomes" id="UP000264310"/>
    </source>
</evidence>
<gene>
    <name evidence="1" type="ORF">DYI37_10675</name>
</gene>
<dbReference type="InterPro" id="IPR023198">
    <property type="entry name" value="PGP-like_dom2"/>
</dbReference>
<dbReference type="GO" id="GO:0050308">
    <property type="term" value="F:sugar-phosphatase activity"/>
    <property type="evidence" value="ECO:0007669"/>
    <property type="project" value="TreeGrafter"/>
</dbReference>
<dbReference type="NCBIfam" id="TIGR01509">
    <property type="entry name" value="HAD-SF-IA-v3"/>
    <property type="match status" value="1"/>
</dbReference>
<dbReference type="PANTHER" id="PTHR43481">
    <property type="entry name" value="FRUCTOSE-1-PHOSPHATE PHOSPHATASE"/>
    <property type="match status" value="1"/>
</dbReference>
<reference evidence="1 2" key="1">
    <citation type="submission" date="2018-08" db="EMBL/GenBank/DDBJ databases">
        <title>Fulvimarina sp. 85, whole genome shotgun sequence.</title>
        <authorList>
            <person name="Tuo L."/>
        </authorList>
    </citation>
    <scope>NUCLEOTIDE SEQUENCE [LARGE SCALE GENOMIC DNA]</scope>
    <source>
        <strain evidence="1 2">85</strain>
    </source>
</reference>
<dbReference type="Gene3D" id="3.40.50.1000">
    <property type="entry name" value="HAD superfamily/HAD-like"/>
    <property type="match status" value="1"/>
</dbReference>
<dbReference type="Pfam" id="PF00702">
    <property type="entry name" value="Hydrolase"/>
    <property type="match status" value="1"/>
</dbReference>
<dbReference type="SUPFAM" id="SSF56784">
    <property type="entry name" value="HAD-like"/>
    <property type="match status" value="1"/>
</dbReference>
<dbReference type="Proteomes" id="UP000264310">
    <property type="component" value="Unassembled WGS sequence"/>
</dbReference>
<dbReference type="OrthoDB" id="9800058at2"/>
<evidence type="ECO:0000313" key="1">
    <source>
        <dbReference type="EMBL" id="RFC63484.1"/>
    </source>
</evidence>
<keyword evidence="1" id="KW-0378">Hydrolase</keyword>
<dbReference type="InterPro" id="IPR051806">
    <property type="entry name" value="HAD-like_SPP"/>
</dbReference>
<keyword evidence="2" id="KW-1185">Reference proteome</keyword>
<comment type="caution">
    <text evidence="1">The sequence shown here is derived from an EMBL/GenBank/DDBJ whole genome shotgun (WGS) entry which is preliminary data.</text>
</comment>
<name>A0A371X374_9HYPH</name>
<dbReference type="AlphaFoldDB" id="A0A371X374"/>
<dbReference type="InterPro" id="IPR023214">
    <property type="entry name" value="HAD_sf"/>
</dbReference>
<proteinExistence type="predicted"/>
<dbReference type="InterPro" id="IPR006439">
    <property type="entry name" value="HAD-SF_hydro_IA"/>
</dbReference>
<dbReference type="PROSITE" id="PS01228">
    <property type="entry name" value="COF_1"/>
    <property type="match status" value="1"/>
</dbReference>
<dbReference type="Gene3D" id="1.10.150.240">
    <property type="entry name" value="Putative phosphatase, domain 2"/>
    <property type="match status" value="1"/>
</dbReference>
<sequence>MLDIPRSAAFLFDMDGTLLTSISATERVWTRWAERHGLDVASFLPTIHGRRAADTIAAQDLDGIDVEAEIAWVLEAEMADTAGIEPAPGIAEFLAGVPAGRWAVVTSAQQALAERRMAAAGLNIPDVLVSAEQVTAGKPAPDGFELAARRLGFPPRECLVFEDSHAGVKAGENAGASVFVITGYQGVPDGFGHPNARDYSGLRAVFDPASGLSIEAR</sequence>
<dbReference type="EMBL" id="QURL01000004">
    <property type="protein sequence ID" value="RFC63484.1"/>
    <property type="molecule type" value="Genomic_DNA"/>
</dbReference>
<dbReference type="SFLD" id="SFLDS00003">
    <property type="entry name" value="Haloacid_Dehalogenase"/>
    <property type="match status" value="1"/>
</dbReference>
<accession>A0A371X374</accession>